<reference evidence="2 5" key="2">
    <citation type="journal article" date="2012" name="J. Bacteriol.">
        <title>Complete Genome Sequence of Helicobacter cinaedi Type Strain ATCC BAA-847.</title>
        <authorList>
            <person name="Miyoshi-Akiyama T."/>
            <person name="Takeshita N."/>
            <person name="Ohmagari N."/>
            <person name="Kirikae T."/>
        </authorList>
    </citation>
    <scope>NUCLEOTIDE SEQUENCE [LARGE SCALE GENOMIC DNA]</scope>
    <source>
        <strain evidence="2 5">ATCC BAA-847</strain>
    </source>
</reference>
<evidence type="ECO:0000313" key="2">
    <source>
        <dbReference type="EMBL" id="BAM33091.1"/>
    </source>
</evidence>
<dbReference type="EMBL" id="DS990391">
    <property type="protein sequence ID" value="EFR45723.1"/>
    <property type="molecule type" value="Genomic_DNA"/>
</dbReference>
<evidence type="ECO:0000259" key="1">
    <source>
        <dbReference type="Pfam" id="PF18812"/>
    </source>
</evidence>
<evidence type="ECO:0000313" key="5">
    <source>
        <dbReference type="Proteomes" id="UP000006036"/>
    </source>
</evidence>
<dbReference type="AlphaFoldDB" id="A0AAI8MPN8"/>
<dbReference type="Proteomes" id="UP000006036">
    <property type="component" value="Chromosome 1"/>
</dbReference>
<accession>A0AAI8MPN8</accession>
<dbReference type="Pfam" id="PF18812">
    <property type="entry name" value="PBECR3"/>
    <property type="match status" value="1"/>
</dbReference>
<keyword evidence="4" id="KW-1185">Reference proteome</keyword>
<reference evidence="3" key="1">
    <citation type="submission" date="2008-08" db="EMBL/GenBank/DDBJ databases">
        <title>Annotation of Helicobacter cinaedi strain CCUG 18818.</title>
        <authorList>
            <consortium name="The Broad Institute Genome Sequencing Platform"/>
            <person name="Fox J.G."/>
            <person name="Shen Z."/>
            <person name="Charoenlap N."/>
            <person name="Schauer D.B."/>
            <person name="Ward D."/>
            <person name="Mehta T."/>
            <person name="Young S."/>
            <person name="Jaffe D."/>
            <person name="Gnerre S."/>
            <person name="Berlin A."/>
            <person name="Heiman D."/>
            <person name="Hepburn T."/>
            <person name="Shea T."/>
            <person name="Sykes S."/>
            <person name="Alvarado L."/>
            <person name="Kodira C."/>
            <person name="Borodovsky M."/>
            <person name="Lander E."/>
            <person name="Galagan J."/>
            <person name="Nusbaum C."/>
            <person name="Birren B."/>
        </authorList>
    </citation>
    <scope>NUCLEOTIDE SEQUENCE</scope>
    <source>
        <strain evidence="3">CCUG 18818</strain>
    </source>
</reference>
<name>A0AAI8MPN8_9HELI</name>
<dbReference type="EMBL" id="AP012492">
    <property type="protein sequence ID" value="BAM33091.1"/>
    <property type="molecule type" value="Genomic_DNA"/>
</dbReference>
<proteinExistence type="predicted"/>
<reference evidence="2" key="3">
    <citation type="submission" date="2012-07" db="EMBL/GenBank/DDBJ databases">
        <authorList>
            <person name="Akiyama T."/>
            <person name="Takeshita N."/>
            <person name="Ohmagari N."/>
            <person name="Kirikae T."/>
        </authorList>
    </citation>
    <scope>NUCLEOTIDE SEQUENCE</scope>
    <source>
        <strain evidence="2">ATCC BAA-847</strain>
    </source>
</reference>
<sequence>MLDKSKPLRQAKSEELSDEILTQAIERDVKLWIDNASTEIAKALNMSNVKITMRGSAIQHILNRHVEQSLLAKNGQPPIIFTDLKQHGLYVNNADMHGVKTLLSGEKLLISGKQVNGYYVIVESINTKHNELKLKTLYKENGKLKNAGAFKDIEIIHTAPTSQTPSSKGYDLARNQAEVKSGSADSTTNKIFNQGDIKFDSLEDFTHFAKLSGFENIPQEKLQSAHKYILENLHKLEC</sequence>
<gene>
    <name evidence="2" type="ORF">HCBAA847_1871</name>
    <name evidence="3" type="ORF">HCCG_00269</name>
</gene>
<protein>
    <recommendedName>
        <fullName evidence="1">Phage-Barnase-EndoU-ColicinE5/D-RelE like nuclease 3 domain-containing protein</fullName>
    </recommendedName>
</protein>
<reference evidence="4" key="4">
    <citation type="journal article" date="2014" name="Genome Announc.">
        <title>Draft genome sequences of six enterohepatic helicobacter species isolated from humans and one from rhesus macaques.</title>
        <authorList>
            <person name="Shen Z."/>
            <person name="Sheh A."/>
            <person name="Young S.K."/>
            <person name="Abouelliel A."/>
            <person name="Ward D.V."/>
            <person name="Earl A.M."/>
            <person name="Fox J.G."/>
        </authorList>
    </citation>
    <scope>NUCLEOTIDE SEQUENCE [LARGE SCALE GENOMIC DNA]</scope>
    <source>
        <strain evidence="4">CCUG 18818</strain>
    </source>
</reference>
<dbReference type="KEGG" id="hcb:HCBAA847_1871"/>
<organism evidence="2 5">
    <name type="scientific">Helicobacter cinaedi CCUG 18818 = ATCC BAA-847</name>
    <dbReference type="NCBI Taxonomy" id="537971"/>
    <lineage>
        <taxon>Bacteria</taxon>
        <taxon>Pseudomonadati</taxon>
        <taxon>Campylobacterota</taxon>
        <taxon>Epsilonproteobacteria</taxon>
        <taxon>Campylobacterales</taxon>
        <taxon>Helicobacteraceae</taxon>
        <taxon>Helicobacter</taxon>
    </lineage>
</organism>
<feature type="domain" description="Phage-Barnase-EndoU-ColicinE5/D-RelE like nuclease 3" evidence="1">
    <location>
        <begin position="39"/>
        <end position="146"/>
    </location>
</feature>
<dbReference type="Proteomes" id="UP000005755">
    <property type="component" value="Unassembled WGS sequence"/>
</dbReference>
<evidence type="ECO:0000313" key="3">
    <source>
        <dbReference type="EMBL" id="EFR45723.1"/>
    </source>
</evidence>
<evidence type="ECO:0000313" key="4">
    <source>
        <dbReference type="Proteomes" id="UP000005755"/>
    </source>
</evidence>
<dbReference type="InterPro" id="IPR041301">
    <property type="entry name" value="PBECR3"/>
</dbReference>